<evidence type="ECO:0000256" key="2">
    <source>
        <dbReference type="ARBA" id="ARBA00023002"/>
    </source>
</evidence>
<keyword evidence="1" id="KW-0285">Flavoprotein</keyword>
<accession>D8JAS8</accession>
<dbReference type="InterPro" id="IPR003953">
    <property type="entry name" value="FAD-dep_OxRdtase_2_FAD-bd"/>
</dbReference>
<dbReference type="EMBL" id="AOHV01000015">
    <property type="protein sequence ID" value="ELY39382.1"/>
    <property type="molecule type" value="Genomic_DNA"/>
</dbReference>
<dbReference type="EMBL" id="CP002062">
    <property type="protein sequence ID" value="ADJ14800.1"/>
    <property type="molecule type" value="Genomic_DNA"/>
</dbReference>
<dbReference type="Proteomes" id="UP000000390">
    <property type="component" value="Chromosome"/>
</dbReference>
<dbReference type="KEGG" id="hje:HacjB3_07065"/>
<dbReference type="InterPro" id="IPR036188">
    <property type="entry name" value="FAD/NAD-bd_sf"/>
</dbReference>
<dbReference type="Pfam" id="PF00890">
    <property type="entry name" value="FAD_binding_2"/>
    <property type="match status" value="1"/>
</dbReference>
<dbReference type="HOGENOM" id="CLU_590016_0_0_2"/>
<evidence type="ECO:0000313" key="6">
    <source>
        <dbReference type="Proteomes" id="UP000000390"/>
    </source>
</evidence>
<dbReference type="OrthoDB" id="299107at2157"/>
<organism evidence="4 6">
    <name type="scientific">Halalkalicoccus jeotgali (strain DSM 18796 / CECT 7217 / JCM 14584 / KCTC 4019 / B3)</name>
    <dbReference type="NCBI Taxonomy" id="795797"/>
    <lineage>
        <taxon>Archaea</taxon>
        <taxon>Methanobacteriati</taxon>
        <taxon>Methanobacteriota</taxon>
        <taxon>Stenosarchaea group</taxon>
        <taxon>Halobacteria</taxon>
        <taxon>Halobacteriales</taxon>
        <taxon>Halococcaceae</taxon>
        <taxon>Halalkalicoccus</taxon>
    </lineage>
</organism>
<dbReference type="InterPro" id="IPR006905">
    <property type="entry name" value="Flavin_halogenase"/>
</dbReference>
<proteinExistence type="predicted"/>
<dbReference type="PANTHER" id="PTHR42685:SF21">
    <property type="entry name" value="DEHYDROGENASE (FLAVOPROTEIN)-LIKE PROTEIN"/>
    <property type="match status" value="1"/>
</dbReference>
<gene>
    <name evidence="4" type="ordered locus">HacjB3_07065</name>
    <name evidence="5" type="ORF">C497_05472</name>
</gene>
<dbReference type="STRING" id="795797.HacjB3_07065"/>
<evidence type="ECO:0000313" key="7">
    <source>
        <dbReference type="Proteomes" id="UP000011645"/>
    </source>
</evidence>
<feature type="domain" description="FAD-dependent oxidoreductase 2 FAD-binding" evidence="3">
    <location>
        <begin position="5"/>
        <end position="37"/>
    </location>
</feature>
<dbReference type="InterPro" id="IPR050407">
    <property type="entry name" value="Geranylgeranyl_reductase"/>
</dbReference>
<dbReference type="Gene3D" id="3.50.50.60">
    <property type="entry name" value="FAD/NAD(P)-binding domain"/>
    <property type="match status" value="1"/>
</dbReference>
<reference evidence="5 7" key="2">
    <citation type="journal article" date="2014" name="PLoS Genet.">
        <title>Phylogenetically driven sequencing of extremely halophilic archaea reveals strategies for static and dynamic osmo-response.</title>
        <authorList>
            <person name="Becker E.A."/>
            <person name="Seitzer P.M."/>
            <person name="Tritt A."/>
            <person name="Larsen D."/>
            <person name="Krusor M."/>
            <person name="Yao A.I."/>
            <person name="Wu D."/>
            <person name="Madern D."/>
            <person name="Eisen J.A."/>
            <person name="Darling A.E."/>
            <person name="Facciotti M.T."/>
        </authorList>
    </citation>
    <scope>NUCLEOTIDE SEQUENCE [LARGE SCALE GENOMIC DNA]</scope>
    <source>
        <strain evidence="5">B3</strain>
        <strain evidence="7">DSM 18796 / CECT 7217 / JCM 14584 / KCTC 4019 / B3</strain>
    </source>
</reference>
<dbReference type="AlphaFoldDB" id="D8JAS8"/>
<keyword evidence="2" id="KW-0560">Oxidoreductase</keyword>
<dbReference type="SUPFAM" id="SSF51905">
    <property type="entry name" value="FAD/NAD(P)-binding domain"/>
    <property type="match status" value="1"/>
</dbReference>
<dbReference type="Proteomes" id="UP000011645">
    <property type="component" value="Unassembled WGS sequence"/>
</dbReference>
<evidence type="ECO:0000259" key="3">
    <source>
        <dbReference type="Pfam" id="PF00890"/>
    </source>
</evidence>
<name>D8JAS8_HALJB</name>
<dbReference type="GO" id="GO:0004497">
    <property type="term" value="F:monooxygenase activity"/>
    <property type="evidence" value="ECO:0007669"/>
    <property type="project" value="InterPro"/>
</dbReference>
<evidence type="ECO:0000313" key="4">
    <source>
        <dbReference type="EMBL" id="ADJ14800.1"/>
    </source>
</evidence>
<reference evidence="4 6" key="1">
    <citation type="journal article" date="2010" name="J. Bacteriol.">
        <title>Complete genome sequence of Halalkalicoccus jeotgali B3(T), an extremely halophilic archaeon.</title>
        <authorList>
            <person name="Roh S.W."/>
            <person name="Nam Y.D."/>
            <person name="Nam S.H."/>
            <person name="Choi S.H."/>
            <person name="Park H.S."/>
            <person name="Bae J.W."/>
        </authorList>
    </citation>
    <scope>NUCLEOTIDE SEQUENCE [LARGE SCALE GENOMIC DNA]</scope>
    <source>
        <strain evidence="4">B3</strain>
        <strain evidence="6">DSM 18796 / CECT 7217 / JCM 14584 / KCTC 4019 / B3</strain>
    </source>
</reference>
<dbReference type="eggNOG" id="arCOG00570">
    <property type="taxonomic scope" value="Archaea"/>
</dbReference>
<keyword evidence="7" id="KW-1185">Reference proteome</keyword>
<dbReference type="GeneID" id="9419215"/>
<evidence type="ECO:0000313" key="5">
    <source>
        <dbReference type="EMBL" id="ELY39382.1"/>
    </source>
</evidence>
<protein>
    <submittedName>
        <fullName evidence="4">FAD-dependent pyridine nucleotide-disulfide oxidoreductase</fullName>
    </submittedName>
</protein>
<dbReference type="PANTHER" id="PTHR42685">
    <property type="entry name" value="GERANYLGERANYL DIPHOSPHATE REDUCTASE"/>
    <property type="match status" value="1"/>
</dbReference>
<evidence type="ECO:0000256" key="1">
    <source>
        <dbReference type="ARBA" id="ARBA00022630"/>
    </source>
</evidence>
<sequence length="455" mass="50770">MERVDVAIVGGGPGGMSAAEEAAKRGARTLVVEKGVPRADRERPGPDSTDAAGMLDYWVDIMDIPFEEIPDEIVLRELEGTEFVGPTEGCTMYSTGIDSSYSKFGFTFDRPRMDDWLRERAEEAGAEYRVGMAVKSVESDLSAGHTHRLTLGDGTEVEAEYLVLADGPQRNVTIPVLDQFIPGKSMGDLMGTHANHIAYQEHRRFPEEVFEDDLLTFWWGHIPGRTAYPWIFPNDGTVARVGLTMPIGMSLDQIENPESYPLLKPDDERLPSGREYLRRLLEREYGDRYDIEEDFPLVAERGKRGGTEAYPISSTRPIDSPTRAGIAVVGGAMGTTSAFHEGGYHVAVRSGKIAGRLAAIGDLTSYNDTWKGRIGEEILRNVSMAELVKEYTPADWDRTFRVADRMLAESGGYDMFRRKFGAGVGATRLLFQYRKTKFGFRNGRYVQFHESEYSL</sequence>
<dbReference type="PRINTS" id="PR00411">
    <property type="entry name" value="PNDRDTASEI"/>
</dbReference>
<dbReference type="PATRIC" id="fig|795797.18.peg.1408"/>
<dbReference type="RefSeq" id="WP_008415090.1">
    <property type="nucleotide sequence ID" value="NC_014297.1"/>
</dbReference>
<dbReference type="Pfam" id="PF04820">
    <property type="entry name" value="Trp_halogenase"/>
    <property type="match status" value="1"/>
</dbReference>